<dbReference type="InterPro" id="IPR050693">
    <property type="entry name" value="Hsp70_NEF-Inhibitors"/>
</dbReference>
<evidence type="ECO:0000256" key="5">
    <source>
        <dbReference type="ARBA" id="ARBA00022729"/>
    </source>
</evidence>
<gene>
    <name evidence="15" type="primary">SIL1</name>
</gene>
<feature type="compositionally biased region" description="Basic and acidic residues" evidence="12">
    <location>
        <begin position="115"/>
        <end position="130"/>
    </location>
</feature>
<dbReference type="InterPro" id="IPR016024">
    <property type="entry name" value="ARM-type_fold"/>
</dbReference>
<keyword evidence="4" id="KW-0813">Transport</keyword>
<dbReference type="RefSeq" id="XP_006866284.1">
    <property type="nucleotide sequence ID" value="XM_006866222.1"/>
</dbReference>
<sequence>MYMPHLAHMKQKIFTVGRGSRLRNRRVLTDSDGRRRVCVLGAVCRCGRLELWGLCLPLGYRAGSRRSQTVASQDLPSYRMAPLHLLLVLLIASCFTFCYSLQNPKEFALTNQEKSSTKETERKESKTKEEPDTEVLEVFSPTHEWQALLPGQAVPAGSHVRLNLQTGEREVKLQYEDKFRNNLKGSRKGKRLDISTNVYTSQDLKSALAKLKEGAEMESSKEDKARQAEVKRLFRPIEELKKDFAELNVVIETDMQIMVRLINKFNSSSSSLEEKIAALFDLEYYVHQMDNAQDLLSFGGLQVVINGLNSTEPLVKEYAAFVLGAAFSSNPKVQVEAIEGGALQKLLVILATEQPLATKKKVLFALCSLLRHFPYAQQQFLKLGGLQVLRSLVQEKGTEVLAVRVVTLLYDLLTEKMFAEEAELTRETSPEKLQQYRQVHLLPGLREQGWCAITANLLELPEHDAREKVLQTLGALLATCRDHYRQDAQLGRTLASLQAEYQALAALELQDGEDEGYFQELLASINSLLQELR</sequence>
<evidence type="ECO:0000256" key="1">
    <source>
        <dbReference type="ARBA" id="ARBA00004319"/>
    </source>
</evidence>
<evidence type="ECO:0000256" key="8">
    <source>
        <dbReference type="ARBA" id="ARBA00023010"/>
    </source>
</evidence>
<evidence type="ECO:0000256" key="9">
    <source>
        <dbReference type="ARBA" id="ARBA00023180"/>
    </source>
</evidence>
<keyword evidence="5" id="KW-0732">Signal</keyword>
<dbReference type="Gene3D" id="1.25.10.10">
    <property type="entry name" value="Leucine-rich Repeat Variant"/>
    <property type="match status" value="1"/>
</dbReference>
<comment type="subunit">
    <text evidence="11">Interacts with HSPA5.</text>
</comment>
<dbReference type="GO" id="GO:0005788">
    <property type="term" value="C:endoplasmic reticulum lumen"/>
    <property type="evidence" value="ECO:0007669"/>
    <property type="project" value="UniProtKB-SubCell"/>
</dbReference>
<name>A0A9B0TTA0_CHRAS</name>
<dbReference type="Pfam" id="PF08609">
    <property type="entry name" value="Fes1"/>
    <property type="match status" value="1"/>
</dbReference>
<evidence type="ECO:0000256" key="6">
    <source>
        <dbReference type="ARBA" id="ARBA00022824"/>
    </source>
</evidence>
<dbReference type="Proteomes" id="UP000504623">
    <property type="component" value="Unplaced"/>
</dbReference>
<organism evidence="14 15">
    <name type="scientific">Chrysochloris asiatica</name>
    <name type="common">Cape golden mole</name>
    <dbReference type="NCBI Taxonomy" id="185453"/>
    <lineage>
        <taxon>Eukaryota</taxon>
        <taxon>Metazoa</taxon>
        <taxon>Chordata</taxon>
        <taxon>Craniata</taxon>
        <taxon>Vertebrata</taxon>
        <taxon>Euteleostomi</taxon>
        <taxon>Mammalia</taxon>
        <taxon>Eutheria</taxon>
        <taxon>Afrotheria</taxon>
        <taxon>Chrysochloridae</taxon>
        <taxon>Chrysochlorinae</taxon>
        <taxon>Chrysochloris</taxon>
    </lineage>
</organism>
<dbReference type="FunFam" id="1.25.10.10:FF:000148">
    <property type="entry name" value="SIL1 nucleotide exchange factor"/>
    <property type="match status" value="1"/>
</dbReference>
<dbReference type="InterPro" id="IPR013918">
    <property type="entry name" value="Nucleotide_exch_fac_Fes1"/>
</dbReference>
<dbReference type="PANTHER" id="PTHR19316:SF35">
    <property type="entry name" value="NUCLEOTIDE EXCHANGE FACTOR SIL1"/>
    <property type="match status" value="1"/>
</dbReference>
<evidence type="ECO:0000256" key="11">
    <source>
        <dbReference type="ARBA" id="ARBA00064482"/>
    </source>
</evidence>
<evidence type="ECO:0000259" key="13">
    <source>
        <dbReference type="Pfam" id="PF08609"/>
    </source>
</evidence>
<evidence type="ECO:0000256" key="10">
    <source>
        <dbReference type="ARBA" id="ARBA00037748"/>
    </source>
</evidence>
<keyword evidence="8" id="KW-0811">Translocation</keyword>
<dbReference type="GO" id="GO:0015031">
    <property type="term" value="P:protein transport"/>
    <property type="evidence" value="ECO:0007669"/>
    <property type="project" value="UniProtKB-KW"/>
</dbReference>
<comment type="similarity">
    <text evidence="2">Belongs to the SIL1 family.</text>
</comment>
<dbReference type="InterPro" id="IPR011989">
    <property type="entry name" value="ARM-like"/>
</dbReference>
<keyword evidence="9" id="KW-0325">Glycoprotein</keyword>
<evidence type="ECO:0000313" key="15">
    <source>
        <dbReference type="RefSeq" id="XP_006866284.1"/>
    </source>
</evidence>
<dbReference type="CTD" id="64374"/>
<dbReference type="GO" id="GO:0000774">
    <property type="term" value="F:adenyl-nucleotide exchange factor activity"/>
    <property type="evidence" value="ECO:0007669"/>
    <property type="project" value="TreeGrafter"/>
</dbReference>
<accession>A0A9B0TTA0</accession>
<comment type="function">
    <text evidence="10">Required for protein translocation and folding in the endoplasmic reticulum (ER). Functions as a nucleotide exchange factor for the ER lumenal chaperone HSPA5.</text>
</comment>
<dbReference type="AlphaFoldDB" id="A0A9B0TTA0"/>
<evidence type="ECO:0000256" key="12">
    <source>
        <dbReference type="SAM" id="MobiDB-lite"/>
    </source>
</evidence>
<dbReference type="OrthoDB" id="448649at2759"/>
<feature type="domain" description="Nucleotide exchange factor Fes1" evidence="13">
    <location>
        <begin position="218"/>
        <end position="295"/>
    </location>
</feature>
<dbReference type="PANTHER" id="PTHR19316">
    <property type="entry name" value="PROTEIN FOLDING REGULATOR"/>
    <property type="match status" value="1"/>
</dbReference>
<evidence type="ECO:0000256" key="2">
    <source>
        <dbReference type="ARBA" id="ARBA00010588"/>
    </source>
</evidence>
<feature type="region of interest" description="Disordered" evidence="12">
    <location>
        <begin position="111"/>
        <end position="133"/>
    </location>
</feature>
<evidence type="ECO:0000256" key="3">
    <source>
        <dbReference type="ARBA" id="ARBA00015352"/>
    </source>
</evidence>
<keyword evidence="14" id="KW-1185">Reference proteome</keyword>
<dbReference type="SUPFAM" id="SSF48371">
    <property type="entry name" value="ARM repeat"/>
    <property type="match status" value="1"/>
</dbReference>
<protein>
    <recommendedName>
        <fullName evidence="3">Nucleotide exchange factor SIL1</fullName>
    </recommendedName>
</protein>
<keyword evidence="7" id="KW-0653">Protein transport</keyword>
<evidence type="ECO:0000256" key="4">
    <source>
        <dbReference type="ARBA" id="ARBA00022448"/>
    </source>
</evidence>
<evidence type="ECO:0000256" key="7">
    <source>
        <dbReference type="ARBA" id="ARBA00022927"/>
    </source>
</evidence>
<keyword evidence="6" id="KW-0256">Endoplasmic reticulum</keyword>
<comment type="subcellular location">
    <subcellularLocation>
        <location evidence="1">Endoplasmic reticulum lumen</location>
    </subcellularLocation>
</comment>
<dbReference type="GeneID" id="102829069"/>
<reference evidence="15" key="1">
    <citation type="submission" date="2025-08" db="UniProtKB">
        <authorList>
            <consortium name="RefSeq"/>
        </authorList>
    </citation>
    <scope>IDENTIFICATION</scope>
    <source>
        <tissue evidence="15">Spleen</tissue>
    </source>
</reference>
<proteinExistence type="inferred from homology"/>
<evidence type="ECO:0000313" key="14">
    <source>
        <dbReference type="Proteomes" id="UP000504623"/>
    </source>
</evidence>